<dbReference type="EMBL" id="JAHDTB010000061">
    <property type="protein sequence ID" value="MBW8290418.1"/>
    <property type="molecule type" value="Genomic_DNA"/>
</dbReference>
<dbReference type="Pfam" id="PF13296">
    <property type="entry name" value="T6SS_Vgr"/>
    <property type="match status" value="1"/>
</dbReference>
<feature type="region of interest" description="Disordered" evidence="2">
    <location>
        <begin position="1"/>
        <end position="21"/>
    </location>
</feature>
<feature type="compositionally biased region" description="Basic and acidic residues" evidence="2">
    <location>
        <begin position="7"/>
        <end position="21"/>
    </location>
</feature>
<evidence type="ECO:0000259" key="4">
    <source>
        <dbReference type="Pfam" id="PF13296"/>
    </source>
</evidence>
<comment type="caution">
    <text evidence="5">The sequence shown here is derived from an EMBL/GenBank/DDBJ whole genome shotgun (WGS) entry which is preliminary data.</text>
</comment>
<dbReference type="InterPro" id="IPR006531">
    <property type="entry name" value="Gp5/Vgr_OB"/>
</dbReference>
<feature type="domain" description="Gp5/Type VI secretion system Vgr protein OB-fold" evidence="3">
    <location>
        <begin position="107"/>
        <end position="183"/>
    </location>
</feature>
<dbReference type="NCBIfam" id="TIGR01646">
    <property type="entry name" value="vgr_GE"/>
    <property type="match status" value="1"/>
</dbReference>
<dbReference type="SUPFAM" id="SSF69349">
    <property type="entry name" value="Phage fibre proteins"/>
    <property type="match status" value="1"/>
</dbReference>
<name>A0ABS7FK06_9NEIS</name>
<keyword evidence="6" id="KW-1185">Reference proteome</keyword>
<gene>
    <name evidence="5" type="primary">tssI</name>
    <name evidence="5" type="ORF">KIF53_22550</name>
</gene>
<evidence type="ECO:0000313" key="6">
    <source>
        <dbReference type="Proteomes" id="UP000711178"/>
    </source>
</evidence>
<dbReference type="SUPFAM" id="SSF69255">
    <property type="entry name" value="gp5 N-terminal domain-like"/>
    <property type="match status" value="1"/>
</dbReference>
<feature type="non-terminal residue" evidence="5">
    <location>
        <position position="1"/>
    </location>
</feature>
<protein>
    <submittedName>
        <fullName evidence="5">Type VI secretion system tip protein VgrG</fullName>
    </submittedName>
</protein>
<dbReference type="Pfam" id="PF04717">
    <property type="entry name" value="Phage_base_V"/>
    <property type="match status" value="1"/>
</dbReference>
<dbReference type="InterPro" id="IPR006533">
    <property type="entry name" value="T6SS_Vgr_RhsGE"/>
</dbReference>
<evidence type="ECO:0000256" key="1">
    <source>
        <dbReference type="ARBA" id="ARBA00005558"/>
    </source>
</evidence>
<proteinExistence type="inferred from homology"/>
<dbReference type="InterPro" id="IPR017847">
    <property type="entry name" value="T6SS_RhsGE_Vgr_subset"/>
</dbReference>
<evidence type="ECO:0000256" key="2">
    <source>
        <dbReference type="SAM" id="MobiDB-lite"/>
    </source>
</evidence>
<dbReference type="NCBIfam" id="TIGR03361">
    <property type="entry name" value="VI_Rhs_Vgr"/>
    <property type="match status" value="1"/>
</dbReference>
<dbReference type="InterPro" id="IPR028244">
    <property type="entry name" value="T6SS_Rhs_Vgr_dom"/>
</dbReference>
<evidence type="ECO:0000313" key="5">
    <source>
        <dbReference type="EMBL" id="MBW8290418.1"/>
    </source>
</evidence>
<organism evidence="5 6">
    <name type="scientific">Chromobacterium subtsugae</name>
    <dbReference type="NCBI Taxonomy" id="251747"/>
    <lineage>
        <taxon>Bacteria</taxon>
        <taxon>Pseudomonadati</taxon>
        <taxon>Pseudomonadota</taxon>
        <taxon>Betaproteobacteria</taxon>
        <taxon>Neisseriales</taxon>
        <taxon>Chromobacteriaceae</taxon>
        <taxon>Chromobacterium</taxon>
    </lineage>
</organism>
<sequence>TAGQWFRLDDHPAHEADSHEQREFVVTGQTLQARNNLPSELTQQLRALAPSLLADSDSQAAPFASQIQAQRRGIPLTPAYAGTESAKPTSLGVQTATVVGPAGEEVHTDAQGRIKVQFHWQRPDEHPTIGAGMDDTSSCWLRVAMPSAGAGWGHQFIPRIGQEVLVDFIEGDIDRPVITGVLYNGSHPTPDFSSAGSLPANKTLSGIKSKEHQGGGYNELLFDDTPGEVRAKLSSEAGKTQLNQGYLAHPRSNGKAQPRGDGFELRTDQHGAIRAAHGLLLSTEAQ</sequence>
<accession>A0ABS7FK06</accession>
<feature type="domain" description="Putative type VI secretion system Rhs element associated Vgr" evidence="4">
    <location>
        <begin position="210"/>
        <end position="286"/>
    </location>
</feature>
<dbReference type="Proteomes" id="UP000711178">
    <property type="component" value="Unassembled WGS sequence"/>
</dbReference>
<dbReference type="InterPro" id="IPR037026">
    <property type="entry name" value="Vgr_OB-fold_dom_sf"/>
</dbReference>
<dbReference type="RefSeq" id="WP_219945958.1">
    <property type="nucleotide sequence ID" value="NZ_JAHCDJ010000052.1"/>
</dbReference>
<evidence type="ECO:0000259" key="3">
    <source>
        <dbReference type="Pfam" id="PF04717"/>
    </source>
</evidence>
<comment type="similarity">
    <text evidence="1">Belongs to the VgrG protein family.</text>
</comment>
<reference evidence="5 6" key="1">
    <citation type="submission" date="2021-05" db="EMBL/GenBank/DDBJ databases">
        <title>Draft Whole Genome Sequencing Of Biosensor Chromobacterium violaceum Strain CV026 Reveals A Regulatory RNA In Chromobacterium violaceum Phenotype Regulatory Network.</title>
        <authorList>
            <person name="Hong K.W."/>
            <person name="Chan K.G."/>
            <person name="Chang C.-Y."/>
        </authorList>
    </citation>
    <scope>NUCLEOTIDE SEQUENCE [LARGE SCALE GENOMIC DNA]</scope>
    <source>
        <strain evidence="5 6">ATCC 31532</strain>
    </source>
</reference>
<feature type="non-terminal residue" evidence="5">
    <location>
        <position position="286"/>
    </location>
</feature>
<dbReference type="Gene3D" id="2.40.50.230">
    <property type="entry name" value="Gp5 N-terminal domain"/>
    <property type="match status" value="1"/>
</dbReference>